<protein>
    <submittedName>
        <fullName evidence="1">Uncharacterized protein</fullName>
    </submittedName>
</protein>
<accession>A0A1E5GZP1</accession>
<reference evidence="2" key="1">
    <citation type="submission" date="2016-09" db="EMBL/GenBank/DDBJ databases">
        <authorList>
            <person name="Gulvik C.A."/>
        </authorList>
    </citation>
    <scope>NUCLEOTIDE SEQUENCE [LARGE SCALE GENOMIC DNA]</scope>
    <source>
        <strain evidence="2">LMG 8895</strain>
    </source>
</reference>
<comment type="caution">
    <text evidence="1">The sequence shown here is derived from an EMBL/GenBank/DDBJ whole genome shotgun (WGS) entry which is preliminary data.</text>
</comment>
<sequence length="110" mass="12835">MTYNDTLYFESSKSSYDPQTGNDSVKTYNVAYHNADVRFRSTDTLNESGAPFEYREFISVKSQRPIPLKMMMFEDVLYKPIKGSYKKKERGRGRKWHSVRFLEVGDNGIS</sequence>
<evidence type="ECO:0000313" key="2">
    <source>
        <dbReference type="Proteomes" id="UP000095094"/>
    </source>
</evidence>
<dbReference type="RefSeq" id="WP_069662700.1">
    <property type="nucleotide sequence ID" value="NZ_JBHUJJ010000001.1"/>
</dbReference>
<name>A0A1E5GZP1_9ENTE</name>
<dbReference type="Proteomes" id="UP000095094">
    <property type="component" value="Unassembled WGS sequence"/>
</dbReference>
<proteinExistence type="predicted"/>
<dbReference type="OrthoDB" id="9911823at2"/>
<dbReference type="EMBL" id="MIJY01000007">
    <property type="protein sequence ID" value="OEG18147.1"/>
    <property type="molecule type" value="Genomic_DNA"/>
</dbReference>
<gene>
    <name evidence="1" type="ORF">BCR25_16775</name>
</gene>
<keyword evidence="2" id="KW-1185">Reference proteome</keyword>
<evidence type="ECO:0000313" key="1">
    <source>
        <dbReference type="EMBL" id="OEG18147.1"/>
    </source>
</evidence>
<dbReference type="AlphaFoldDB" id="A0A1E5GZP1"/>
<organism evidence="1 2">
    <name type="scientific">Enterococcus termitis</name>
    <dbReference type="NCBI Taxonomy" id="332950"/>
    <lineage>
        <taxon>Bacteria</taxon>
        <taxon>Bacillati</taxon>
        <taxon>Bacillota</taxon>
        <taxon>Bacilli</taxon>
        <taxon>Lactobacillales</taxon>
        <taxon>Enterococcaceae</taxon>
        <taxon>Enterococcus</taxon>
    </lineage>
</organism>